<dbReference type="EMBL" id="JACHGK010000011">
    <property type="protein sequence ID" value="MBB6446508.1"/>
    <property type="molecule type" value="Genomic_DNA"/>
</dbReference>
<dbReference type="AlphaFoldDB" id="A0A7X0HTG6"/>
<keyword evidence="2" id="KW-1185">Reference proteome</keyword>
<protein>
    <submittedName>
        <fullName evidence="1">Uncharacterized protein</fullName>
    </submittedName>
</protein>
<proteinExistence type="predicted"/>
<name>A0A7X0HTG6_9BACI</name>
<sequence length="101" mass="12055">MTTIPSNIAKDRYWKGVIHLFSNNWKLKTLFTTKYFDLENGIIETAALKRAASKWSQSEKFMLYLAIHLYTNDEKIDLSNMDYLDDQNRKLVMEAITYRYF</sequence>
<comment type="caution">
    <text evidence="1">The sequence shown here is derived from an EMBL/GenBank/DDBJ whole genome shotgun (WGS) entry which is preliminary data.</text>
</comment>
<evidence type="ECO:0000313" key="1">
    <source>
        <dbReference type="EMBL" id="MBB6446508.1"/>
    </source>
</evidence>
<dbReference type="RefSeq" id="WP_184527565.1">
    <property type="nucleotide sequence ID" value="NZ_JACHGK010000011.1"/>
</dbReference>
<gene>
    <name evidence="1" type="ORF">HNR53_003167</name>
</gene>
<organism evidence="1 2">
    <name type="scientific">Bacillus benzoevorans</name>
    <dbReference type="NCBI Taxonomy" id="1456"/>
    <lineage>
        <taxon>Bacteria</taxon>
        <taxon>Bacillati</taxon>
        <taxon>Bacillota</taxon>
        <taxon>Bacilli</taxon>
        <taxon>Bacillales</taxon>
        <taxon>Bacillaceae</taxon>
        <taxon>Bacillus</taxon>
    </lineage>
</organism>
<accession>A0A7X0HTG6</accession>
<evidence type="ECO:0000313" key="2">
    <source>
        <dbReference type="Proteomes" id="UP000531594"/>
    </source>
</evidence>
<dbReference type="Proteomes" id="UP000531594">
    <property type="component" value="Unassembled WGS sequence"/>
</dbReference>
<reference evidence="1 2" key="1">
    <citation type="submission" date="2020-08" db="EMBL/GenBank/DDBJ databases">
        <title>Genomic Encyclopedia of Type Strains, Phase IV (KMG-IV): sequencing the most valuable type-strain genomes for metagenomic binning, comparative biology and taxonomic classification.</title>
        <authorList>
            <person name="Goeker M."/>
        </authorList>
    </citation>
    <scope>NUCLEOTIDE SEQUENCE [LARGE SCALE GENOMIC DNA]</scope>
    <source>
        <strain evidence="1 2">DSM 5391</strain>
    </source>
</reference>